<organism evidence="3 4">
    <name type="scientific">Rhynchosporium graminicola</name>
    <dbReference type="NCBI Taxonomy" id="2792576"/>
    <lineage>
        <taxon>Eukaryota</taxon>
        <taxon>Fungi</taxon>
        <taxon>Dikarya</taxon>
        <taxon>Ascomycota</taxon>
        <taxon>Pezizomycotina</taxon>
        <taxon>Leotiomycetes</taxon>
        <taxon>Helotiales</taxon>
        <taxon>Ploettnerulaceae</taxon>
        <taxon>Rhynchosporium</taxon>
    </lineage>
</organism>
<dbReference type="InParanoid" id="A0A1E1KE71"/>
<reference evidence="4" key="1">
    <citation type="submission" date="2016-03" db="EMBL/GenBank/DDBJ databases">
        <authorList>
            <person name="Ploux O."/>
        </authorList>
    </citation>
    <scope>NUCLEOTIDE SEQUENCE [LARGE SCALE GENOMIC DNA]</scope>
    <source>
        <strain evidence="4">UK7</strain>
    </source>
</reference>
<evidence type="ECO:0000313" key="4">
    <source>
        <dbReference type="Proteomes" id="UP000178129"/>
    </source>
</evidence>
<accession>A0A1E1KE71</accession>
<sequence>MFSGGRKVYAERNSRGHDRFVIGRPSSRPHDRESSHAIQELLDEAESRVQSLMTEVSSLQNSLSVAQRDQWHLQNLRAEHQRVINEHYHCRNLGAQLDAQAREVRRFEDLYVEEEQRNVRLEDKNEELKEKIRLLKRGSATREEYQRRYEEKSAEVELLRRGILERDELLRQAETRVAQRDSRIAYLKNYLRDRGFWVD</sequence>
<proteinExistence type="predicted"/>
<evidence type="ECO:0000256" key="1">
    <source>
        <dbReference type="SAM" id="Coils"/>
    </source>
</evidence>
<name>A0A1E1KE71_9HELO</name>
<dbReference type="AlphaFoldDB" id="A0A1E1KE71"/>
<keyword evidence="4" id="KW-1185">Reference proteome</keyword>
<dbReference type="Proteomes" id="UP000178129">
    <property type="component" value="Unassembled WGS sequence"/>
</dbReference>
<feature type="region of interest" description="Disordered" evidence="2">
    <location>
        <begin position="14"/>
        <end position="36"/>
    </location>
</feature>
<evidence type="ECO:0000256" key="2">
    <source>
        <dbReference type="SAM" id="MobiDB-lite"/>
    </source>
</evidence>
<comment type="caution">
    <text evidence="3">The sequence shown here is derived from an EMBL/GenBank/DDBJ whole genome shotgun (WGS) entry which is preliminary data.</text>
</comment>
<evidence type="ECO:0000313" key="3">
    <source>
        <dbReference type="EMBL" id="CZS96309.1"/>
    </source>
</evidence>
<dbReference type="EMBL" id="FJUW01000012">
    <property type="protein sequence ID" value="CZS96309.1"/>
    <property type="molecule type" value="Genomic_DNA"/>
</dbReference>
<feature type="coiled-coil region" evidence="1">
    <location>
        <begin position="97"/>
        <end position="162"/>
    </location>
</feature>
<keyword evidence="1" id="KW-0175">Coiled coil</keyword>
<gene>
    <name evidence="3" type="ORF">RCO7_04953</name>
</gene>
<protein>
    <submittedName>
        <fullName evidence="3">Uncharacterized protein</fullName>
    </submittedName>
</protein>